<dbReference type="InterPro" id="IPR005835">
    <property type="entry name" value="NTP_transferase_dom"/>
</dbReference>
<gene>
    <name evidence="2" type="ORF">J4203_07345</name>
</gene>
<protein>
    <submittedName>
        <fullName evidence="2">NTP transferase domain-containing protein</fullName>
    </submittedName>
</protein>
<dbReference type="Proteomes" id="UP000678237">
    <property type="component" value="Unassembled WGS sequence"/>
</dbReference>
<reference evidence="2" key="1">
    <citation type="submission" date="2021-03" db="EMBL/GenBank/DDBJ databases">
        <authorList>
            <person name="Jaffe A."/>
        </authorList>
    </citation>
    <scope>NUCLEOTIDE SEQUENCE</scope>
    <source>
        <strain evidence="2">RIFCSPLOWO2_01_FULL_58_19</strain>
    </source>
</reference>
<organism evidence="2 3">
    <name type="scientific">Candidatus Iainarchaeum sp</name>
    <dbReference type="NCBI Taxonomy" id="3101447"/>
    <lineage>
        <taxon>Archaea</taxon>
        <taxon>Candidatus Iainarchaeota</taxon>
        <taxon>Candidatus Iainarchaeia</taxon>
        <taxon>Candidatus Iainarchaeales</taxon>
        <taxon>Candidatus Iainarchaeaceae</taxon>
        <taxon>Candidatus Iainarchaeum</taxon>
    </lineage>
</organism>
<dbReference type="Pfam" id="PF00483">
    <property type="entry name" value="NTP_transferase"/>
    <property type="match status" value="1"/>
</dbReference>
<name>A0A8T4LGJ0_9ARCH</name>
<dbReference type="PANTHER" id="PTHR47183">
    <property type="entry name" value="GLUCOSE-1-PHOSPHATE CYTIDYLYLTRANSFERASE-RELATED"/>
    <property type="match status" value="1"/>
</dbReference>
<evidence type="ECO:0000259" key="1">
    <source>
        <dbReference type="Pfam" id="PF00483"/>
    </source>
</evidence>
<sequence length="231" mass="26809">MQTLILCGGKGTRMGPSNGSPKHMLEVGGKPVLWHLMKSYAHHGFKDFVLCLGYRGEAIRRYFRHERQWNIEFVDTGLETNTGGRVKRARPYIEGENFFCTYGDGLSDVDPGKLLAFHLRHGRTATVTAVRPASQFGLLEINGRNHVTEFVEKPVLDHWINGGFFVFGKKVFKYIQDNEVLERQPFERLTQKKEMMAFKHKGFWECMDTFKDYMKLNSLWETGKAKWKVWP</sequence>
<dbReference type="GO" id="GO:0047343">
    <property type="term" value="F:glucose-1-phosphate cytidylyltransferase activity"/>
    <property type="evidence" value="ECO:0007669"/>
    <property type="project" value="InterPro"/>
</dbReference>
<dbReference type="AlphaFoldDB" id="A0A8T4LGJ0"/>
<dbReference type="SUPFAM" id="SSF53448">
    <property type="entry name" value="Nucleotide-diphospho-sugar transferases"/>
    <property type="match status" value="1"/>
</dbReference>
<dbReference type="InterPro" id="IPR029044">
    <property type="entry name" value="Nucleotide-diphossugar_trans"/>
</dbReference>
<reference evidence="2" key="2">
    <citation type="submission" date="2021-05" db="EMBL/GenBank/DDBJ databases">
        <title>Protein family content uncovers lineage relationships and bacterial pathway maintenance mechanisms in DPANN archaea.</title>
        <authorList>
            <person name="Castelle C.J."/>
            <person name="Meheust R."/>
            <person name="Jaffe A.L."/>
            <person name="Seitz K."/>
            <person name="Gong X."/>
            <person name="Baker B.J."/>
            <person name="Banfield J.F."/>
        </authorList>
    </citation>
    <scope>NUCLEOTIDE SEQUENCE</scope>
    <source>
        <strain evidence="2">RIFCSPLOWO2_01_FULL_58_19</strain>
    </source>
</reference>
<dbReference type="EMBL" id="JAGVWE010000006">
    <property type="protein sequence ID" value="MBS3063650.1"/>
    <property type="molecule type" value="Genomic_DNA"/>
</dbReference>
<dbReference type="InterPro" id="IPR013446">
    <property type="entry name" value="G1P_cyt_trans-like"/>
</dbReference>
<proteinExistence type="predicted"/>
<dbReference type="PANTHER" id="PTHR47183:SF1">
    <property type="entry name" value="GLUCOSE-1-PHOSPHATE CYTIDYLYLTRANSFERASE"/>
    <property type="match status" value="1"/>
</dbReference>
<feature type="domain" description="Nucleotidyl transferase" evidence="1">
    <location>
        <begin position="3"/>
        <end position="218"/>
    </location>
</feature>
<evidence type="ECO:0000313" key="3">
    <source>
        <dbReference type="Proteomes" id="UP000678237"/>
    </source>
</evidence>
<accession>A0A8T4LGJ0</accession>
<evidence type="ECO:0000313" key="2">
    <source>
        <dbReference type="EMBL" id="MBS3063650.1"/>
    </source>
</evidence>
<dbReference type="Gene3D" id="3.90.550.10">
    <property type="entry name" value="Spore Coat Polysaccharide Biosynthesis Protein SpsA, Chain A"/>
    <property type="match status" value="1"/>
</dbReference>
<keyword evidence="2" id="KW-0808">Transferase</keyword>
<comment type="caution">
    <text evidence="2">The sequence shown here is derived from an EMBL/GenBank/DDBJ whole genome shotgun (WGS) entry which is preliminary data.</text>
</comment>